<dbReference type="SMART" id="SM00487">
    <property type="entry name" value="DEXDc"/>
    <property type="match status" value="1"/>
</dbReference>
<keyword evidence="9" id="KW-1185">Reference proteome</keyword>
<dbReference type="Gene3D" id="3.40.50.300">
    <property type="entry name" value="P-loop containing nucleotide triphosphate hydrolases"/>
    <property type="match status" value="1"/>
</dbReference>
<dbReference type="PROSITE" id="PS51194">
    <property type="entry name" value="HELICASE_CTER"/>
    <property type="match status" value="1"/>
</dbReference>
<dbReference type="PANTHER" id="PTHR10799">
    <property type="entry name" value="SNF2/RAD54 HELICASE FAMILY"/>
    <property type="match status" value="1"/>
</dbReference>
<feature type="domain" description="Helicase C-terminal" evidence="7">
    <location>
        <begin position="448"/>
        <end position="603"/>
    </location>
</feature>
<feature type="domain" description="Helicase ATP-binding" evidence="6">
    <location>
        <begin position="93"/>
        <end position="254"/>
    </location>
</feature>
<organism evidence="8 9">
    <name type="scientific">Archangium minus</name>
    <dbReference type="NCBI Taxonomy" id="83450"/>
    <lineage>
        <taxon>Bacteria</taxon>
        <taxon>Pseudomonadati</taxon>
        <taxon>Myxococcota</taxon>
        <taxon>Myxococcia</taxon>
        <taxon>Myxococcales</taxon>
        <taxon>Cystobacterineae</taxon>
        <taxon>Archangiaceae</taxon>
        <taxon>Archangium</taxon>
    </lineage>
</organism>
<evidence type="ECO:0000313" key="9">
    <source>
        <dbReference type="Proteomes" id="UP001611383"/>
    </source>
</evidence>
<dbReference type="Pfam" id="PF00176">
    <property type="entry name" value="SNF2-rel_dom"/>
    <property type="match status" value="1"/>
</dbReference>
<evidence type="ECO:0000256" key="2">
    <source>
        <dbReference type="ARBA" id="ARBA00022801"/>
    </source>
</evidence>
<evidence type="ECO:0000256" key="3">
    <source>
        <dbReference type="ARBA" id="ARBA00022806"/>
    </source>
</evidence>
<dbReference type="EMBL" id="CP043494">
    <property type="protein sequence ID" value="WNG46389.1"/>
    <property type="molecule type" value="Genomic_DNA"/>
</dbReference>
<feature type="coiled-coil region" evidence="5">
    <location>
        <begin position="878"/>
        <end position="916"/>
    </location>
</feature>
<reference evidence="8 9" key="1">
    <citation type="submission" date="2019-08" db="EMBL/GenBank/DDBJ databases">
        <title>Archangium and Cystobacter genomes.</title>
        <authorList>
            <person name="Chen I.-C.K."/>
            <person name="Wielgoss S."/>
        </authorList>
    </citation>
    <scope>NUCLEOTIDE SEQUENCE [LARGE SCALE GENOMIC DNA]</scope>
    <source>
        <strain evidence="8 9">Cbm 6</strain>
    </source>
</reference>
<evidence type="ECO:0000259" key="7">
    <source>
        <dbReference type="PROSITE" id="PS51194"/>
    </source>
</evidence>
<dbReference type="GO" id="GO:0004386">
    <property type="term" value="F:helicase activity"/>
    <property type="evidence" value="ECO:0007669"/>
    <property type="project" value="UniProtKB-KW"/>
</dbReference>
<dbReference type="Gene3D" id="3.40.50.10810">
    <property type="entry name" value="Tandem AAA-ATPase domain"/>
    <property type="match status" value="1"/>
</dbReference>
<evidence type="ECO:0000256" key="4">
    <source>
        <dbReference type="ARBA" id="ARBA00022840"/>
    </source>
</evidence>
<dbReference type="InterPro" id="IPR014001">
    <property type="entry name" value="Helicase_ATP-bd"/>
</dbReference>
<sequence>MSATDGDRVLSEVAREFRDLRVEVDAAAAAVASGTEVHGDAEQQGQPLTPFHERLLAEELTIKSSDSRERLAGALAEAKVDLNPHQLEAACFALDSLSRGGCMLADEVGLGKTIEAGMVIAQLVAEGKTRILILAPAVLRAQWNSELREKFDIESVMVDGRTVRATGNCFDQPFPVICSHPFAANKAQLVAEIPWDVVIIDEAHRLRNAYKAGHKTGQALRSALSGRPKLLLTATPLQNDLMELFGLVTLLDEQILGPEHAFRSRYRLEAETGGLQTDAVTELKERLAPVVQRTLRRQVREYVRYTNRRSIVEDFAPSPEEQDLYEKVSEYLRRSEVAAIEPGKKTLLTLCYRKLLASSTYAIAPTLRRLADNLTKRLEAAKLGQRALALFEPEEAKQYVEEGEEWADDPAKPVSIRTLENEMWELKQYADLADSIKVNAKGEALKRALERTFKVMKAQGWPEKALIFTESKRTQQYLFNLLSANGYAGKISLLSGDGGGGPEERRALVTEFREKTQILICTEAGAEGLNLQFCNLVVNYDLPWNPQRVEQRIGRCHRYGQQRDVLVINFLNRQNAADARLYELLEKKLSLFDGVFGASDEILGALESGVDFERRILDIYQSCRHPDDINKAFDKLRSDMEGRISARMTEARSVLMERFDGDVRRRLRIAGAVTKEALEKRQQGARALTGSVLGNSSASGRLQVAKAAYAVRDRTHDAINYLQLNAAGLPARLARLAGSEGWWFVYKFETTGLKAEEKMVHLVLVLDRDGKSFRALPLADGEHFVKLVAKEERRRQPPPVSVSLMQEQALMAAKEEILRAAERRNALELDLARERADRYAEDCLLESREQVERAREAWQEARKVVCAQEDPAERVKARGHAERLEREYRKKLASLRNEEEKRYAAKDRQVADLANKSKVTEKRSLIASAYFWLS</sequence>
<dbReference type="InterPro" id="IPR057342">
    <property type="entry name" value="DEXDc_RapA"/>
</dbReference>
<dbReference type="InterPro" id="IPR038718">
    <property type="entry name" value="SNF2-like_sf"/>
</dbReference>
<accession>A0ABY9WRI5</accession>
<protein>
    <submittedName>
        <fullName evidence="8">ATP-dependent helicase</fullName>
    </submittedName>
</protein>
<dbReference type="SUPFAM" id="SSF52540">
    <property type="entry name" value="P-loop containing nucleoside triphosphate hydrolases"/>
    <property type="match status" value="2"/>
</dbReference>
<dbReference type="InterPro" id="IPR000330">
    <property type="entry name" value="SNF2_N"/>
</dbReference>
<dbReference type="InterPro" id="IPR001650">
    <property type="entry name" value="Helicase_C-like"/>
</dbReference>
<dbReference type="PROSITE" id="PS51192">
    <property type="entry name" value="HELICASE_ATP_BIND_1"/>
    <property type="match status" value="1"/>
</dbReference>
<dbReference type="Pfam" id="PF00271">
    <property type="entry name" value="Helicase_C"/>
    <property type="match status" value="1"/>
</dbReference>
<dbReference type="InterPro" id="IPR049730">
    <property type="entry name" value="SNF2/RAD54-like_C"/>
</dbReference>
<dbReference type="Proteomes" id="UP001611383">
    <property type="component" value="Chromosome"/>
</dbReference>
<keyword evidence="2" id="KW-0378">Hydrolase</keyword>
<name>A0ABY9WRI5_9BACT</name>
<dbReference type="CDD" id="cd18793">
    <property type="entry name" value="SF2_C_SNF"/>
    <property type="match status" value="1"/>
</dbReference>
<evidence type="ECO:0000259" key="6">
    <source>
        <dbReference type="PROSITE" id="PS51192"/>
    </source>
</evidence>
<keyword evidence="1" id="KW-0547">Nucleotide-binding</keyword>
<keyword evidence="5" id="KW-0175">Coiled coil</keyword>
<keyword evidence="3 8" id="KW-0347">Helicase</keyword>
<evidence type="ECO:0000256" key="5">
    <source>
        <dbReference type="SAM" id="Coils"/>
    </source>
</evidence>
<dbReference type="InterPro" id="IPR027417">
    <property type="entry name" value="P-loop_NTPase"/>
</dbReference>
<keyword evidence="4" id="KW-0067">ATP-binding</keyword>
<evidence type="ECO:0000256" key="1">
    <source>
        <dbReference type="ARBA" id="ARBA00022741"/>
    </source>
</evidence>
<dbReference type="SMART" id="SM00490">
    <property type="entry name" value="HELICc"/>
    <property type="match status" value="1"/>
</dbReference>
<evidence type="ECO:0000313" key="8">
    <source>
        <dbReference type="EMBL" id="WNG46389.1"/>
    </source>
</evidence>
<dbReference type="CDD" id="cd18011">
    <property type="entry name" value="DEXDc_RapA"/>
    <property type="match status" value="1"/>
</dbReference>
<proteinExistence type="predicted"/>
<gene>
    <name evidence="8" type="ORF">F0U60_21410</name>
</gene>